<evidence type="ECO:0000313" key="2">
    <source>
        <dbReference type="EMBL" id="KJE93713.1"/>
    </source>
</evidence>
<feature type="region of interest" description="Disordered" evidence="1">
    <location>
        <begin position="33"/>
        <end position="55"/>
    </location>
</feature>
<dbReference type="AlphaFoldDB" id="A0A0D2WRB2"/>
<dbReference type="Proteomes" id="UP000008743">
    <property type="component" value="Unassembled WGS sequence"/>
</dbReference>
<dbReference type="RefSeq" id="XP_004348294.1">
    <property type="nucleotide sequence ID" value="XM_004348244.2"/>
</dbReference>
<gene>
    <name evidence="2" type="ORF">CAOG_004466</name>
</gene>
<proteinExistence type="predicted"/>
<evidence type="ECO:0000313" key="3">
    <source>
        <dbReference type="Proteomes" id="UP000008743"/>
    </source>
</evidence>
<dbReference type="InParanoid" id="A0A0D2WRB2"/>
<protein>
    <submittedName>
        <fullName evidence="2">Uncharacterized protein</fullName>
    </submittedName>
</protein>
<reference evidence="3" key="1">
    <citation type="submission" date="2011-02" db="EMBL/GenBank/DDBJ databases">
        <title>The Genome Sequence of Capsaspora owczarzaki ATCC 30864.</title>
        <authorList>
            <person name="Russ C."/>
            <person name="Cuomo C."/>
            <person name="Burger G."/>
            <person name="Gray M.W."/>
            <person name="Holland P.W.H."/>
            <person name="King N."/>
            <person name="Lang F.B.F."/>
            <person name="Roger A.J."/>
            <person name="Ruiz-Trillo I."/>
            <person name="Young S.K."/>
            <person name="Zeng Q."/>
            <person name="Gargeya S."/>
            <person name="Alvarado L."/>
            <person name="Berlin A."/>
            <person name="Chapman S.B."/>
            <person name="Chen Z."/>
            <person name="Freedman E."/>
            <person name="Gellesch M."/>
            <person name="Goldberg J."/>
            <person name="Griggs A."/>
            <person name="Gujja S."/>
            <person name="Heilman E."/>
            <person name="Heiman D."/>
            <person name="Howarth C."/>
            <person name="Mehta T."/>
            <person name="Neiman D."/>
            <person name="Pearson M."/>
            <person name="Roberts A."/>
            <person name="Saif S."/>
            <person name="Shea T."/>
            <person name="Shenoy N."/>
            <person name="Sisk P."/>
            <person name="Stolte C."/>
            <person name="Sykes S."/>
            <person name="White J."/>
            <person name="Yandava C."/>
            <person name="Haas B."/>
            <person name="Nusbaum C."/>
            <person name="Birren B."/>
        </authorList>
    </citation>
    <scope>NUCLEOTIDE SEQUENCE</scope>
    <source>
        <strain evidence="3">ATCC 30864</strain>
    </source>
</reference>
<name>A0A0D2WRB2_CAPO3</name>
<sequence length="323" mass="33128">MSVLRVDVLAMPVGAPIYRKVWDWPDSIAPTSLLPNANPQSQSHSQSQSQSQASQDSDRACSLILAFTQFAREICSDGLTQVHFEAPSSDGLLAHAGAAAVAAGAAASTLASSNSANGGLGAGGAGPVFTPAASGYSSPSLKPKFRGNRSRADSGSDLLLTSTTAVSASGSMANLAAGGMDLVLPSSLLSAGSGIAFVVEQNPHLLVAVFHKNIPATAAQRIAQRDATATATATAPDCNAAPMASPEHVFCRNILSAFDTQFQSVVDAVIPELTVLAKDESFGIHDVLVPTVASKFTGFDETLSRLQKSYVLRSGRGGKTSSI</sequence>
<feature type="compositionally biased region" description="Low complexity" evidence="1">
    <location>
        <begin position="40"/>
        <end position="55"/>
    </location>
</feature>
<accession>A0A0D2WRB2</accession>
<keyword evidence="3" id="KW-1185">Reference proteome</keyword>
<organism evidence="2 3">
    <name type="scientific">Capsaspora owczarzaki (strain ATCC 30864)</name>
    <dbReference type="NCBI Taxonomy" id="595528"/>
    <lineage>
        <taxon>Eukaryota</taxon>
        <taxon>Filasterea</taxon>
        <taxon>Capsaspora</taxon>
    </lineage>
</organism>
<dbReference type="EMBL" id="KE346365">
    <property type="protein sequence ID" value="KJE93713.1"/>
    <property type="molecule type" value="Genomic_DNA"/>
</dbReference>
<evidence type="ECO:0000256" key="1">
    <source>
        <dbReference type="SAM" id="MobiDB-lite"/>
    </source>
</evidence>